<dbReference type="RefSeq" id="WP_144257611.1">
    <property type="nucleotide sequence ID" value="NZ_VJZT01000024.1"/>
</dbReference>
<dbReference type="AlphaFoldDB" id="A0A553DRM6"/>
<evidence type="ECO:0000313" key="2">
    <source>
        <dbReference type="Proteomes" id="UP000316371"/>
    </source>
</evidence>
<protein>
    <submittedName>
        <fullName evidence="1">Uncharacterized protein</fullName>
    </submittedName>
</protein>
<evidence type="ECO:0000313" key="1">
    <source>
        <dbReference type="EMBL" id="TRX35407.1"/>
    </source>
</evidence>
<gene>
    <name evidence="1" type="ORF">FNW21_15225</name>
</gene>
<dbReference type="EMBL" id="VJZT01000024">
    <property type="protein sequence ID" value="TRX35407.1"/>
    <property type="molecule type" value="Genomic_DNA"/>
</dbReference>
<dbReference type="Proteomes" id="UP000316371">
    <property type="component" value="Unassembled WGS sequence"/>
</dbReference>
<accession>A0A553DRM6</accession>
<proteinExistence type="predicted"/>
<comment type="caution">
    <text evidence="1">The sequence shown here is derived from an EMBL/GenBank/DDBJ whole genome shotgun (WGS) entry which is preliminary data.</text>
</comment>
<name>A0A553DRM6_9FLAO</name>
<sequence>MFNLFFKKKSRSQLNDWEVDLMLNTFKLLGRDYEKFEEQITRGIIKSVRLYKQFPDYLSFGLNVKLLNEYEKKLENYFEIGGLSVFDITSKSFIPFSVECDNGLIFGYTMLTPKNFMPDLNKINVTNQIKILKGEDEFNKIKHIFTNEEISKINKSDVYEVILDNKTYYHIKDFEDGDFLGIDINKNIYIINHDPYEVILQKNSFLSYL</sequence>
<organism evidence="1 2">
    <name type="scientific">Flavobacterium restrictum</name>
    <dbReference type="NCBI Taxonomy" id="2594428"/>
    <lineage>
        <taxon>Bacteria</taxon>
        <taxon>Pseudomonadati</taxon>
        <taxon>Bacteroidota</taxon>
        <taxon>Flavobacteriia</taxon>
        <taxon>Flavobacteriales</taxon>
        <taxon>Flavobacteriaceae</taxon>
        <taxon>Flavobacterium</taxon>
    </lineage>
</organism>
<dbReference type="OrthoDB" id="665151at2"/>
<reference evidence="1 2" key="1">
    <citation type="submission" date="2019-07" db="EMBL/GenBank/DDBJ databases">
        <title>Novel species of Flavobacterium.</title>
        <authorList>
            <person name="Liu Q."/>
            <person name="Xin Y.-H."/>
        </authorList>
    </citation>
    <scope>NUCLEOTIDE SEQUENCE [LARGE SCALE GENOMIC DNA]</scope>
    <source>
        <strain evidence="1 2">LB1R34</strain>
    </source>
</reference>
<keyword evidence="2" id="KW-1185">Reference proteome</keyword>